<dbReference type="GO" id="GO:0005737">
    <property type="term" value="C:cytoplasm"/>
    <property type="evidence" value="ECO:0007669"/>
    <property type="project" value="UniProtKB-SubCell"/>
</dbReference>
<comment type="caution">
    <text evidence="9">The sequence shown here is derived from an EMBL/GenBank/DDBJ whole genome shotgun (WGS) entry which is preliminary data.</text>
</comment>
<comment type="caution">
    <text evidence="5">Lacks conserved residue(s) required for the propagation of feature annotation.</text>
</comment>
<dbReference type="SUPFAM" id="SSF52490">
    <property type="entry name" value="Tubulin nucleotide-binding domain-like"/>
    <property type="match status" value="1"/>
</dbReference>
<evidence type="ECO:0000256" key="5">
    <source>
        <dbReference type="HAMAP-Rule" id="MF_01946"/>
    </source>
</evidence>
<evidence type="ECO:0000259" key="7">
    <source>
        <dbReference type="Pfam" id="PF00091"/>
    </source>
</evidence>
<dbReference type="GO" id="GO:0051301">
    <property type="term" value="P:cell division"/>
    <property type="evidence" value="ECO:0007669"/>
    <property type="project" value="UniProtKB-KW"/>
</dbReference>
<comment type="similarity">
    <text evidence="1 5">Belongs to the CetZ family.</text>
</comment>
<dbReference type="GO" id="GO:0008360">
    <property type="term" value="P:regulation of cell shape"/>
    <property type="evidence" value="ECO:0007669"/>
    <property type="project" value="UniProtKB-UniRule"/>
</dbReference>
<keyword evidence="9" id="KW-0131">Cell cycle</keyword>
<evidence type="ECO:0000256" key="2">
    <source>
        <dbReference type="ARBA" id="ARBA00022741"/>
    </source>
</evidence>
<evidence type="ECO:0000313" key="10">
    <source>
        <dbReference type="Proteomes" id="UP000460194"/>
    </source>
</evidence>
<evidence type="ECO:0000259" key="8">
    <source>
        <dbReference type="Pfam" id="PF21011"/>
    </source>
</evidence>
<evidence type="ECO:0000256" key="6">
    <source>
        <dbReference type="SAM" id="MobiDB-lite"/>
    </source>
</evidence>
<feature type="compositionally biased region" description="Gly residues" evidence="6">
    <location>
        <begin position="154"/>
        <end position="169"/>
    </location>
</feature>
<keyword evidence="4 5" id="KW-0342">GTP-binding</keyword>
<evidence type="ECO:0000313" key="9">
    <source>
        <dbReference type="EMBL" id="MYL17061.1"/>
    </source>
</evidence>
<accession>A0A6B1IEV6</accession>
<feature type="domain" description="Tubulin-like CetZ C-terminal" evidence="8">
    <location>
        <begin position="216"/>
        <end position="398"/>
    </location>
</feature>
<protein>
    <recommendedName>
        <fullName evidence="5">Tubulin-like protein CetZ</fullName>
    </recommendedName>
</protein>
<feature type="binding site" evidence="5">
    <location>
        <position position="139"/>
    </location>
    <ligand>
        <name>GTP</name>
        <dbReference type="ChEBI" id="CHEBI:37565"/>
    </ligand>
</feature>
<keyword evidence="2 5" id="KW-0547">Nucleotide-binding</keyword>
<dbReference type="InterPro" id="IPR036525">
    <property type="entry name" value="Tubulin/FtsZ_GTPase_sf"/>
</dbReference>
<dbReference type="Gene3D" id="3.40.50.1440">
    <property type="entry name" value="Tubulin/FtsZ, GTPase domain"/>
    <property type="match status" value="1"/>
</dbReference>
<dbReference type="HAMAP" id="MF_01946">
    <property type="entry name" value="CetZ"/>
    <property type="match status" value="1"/>
</dbReference>
<gene>
    <name evidence="5" type="primary">cetZ</name>
    <name evidence="9" type="ORF">GLW36_10445</name>
</gene>
<dbReference type="Pfam" id="PF00091">
    <property type="entry name" value="Tubulin"/>
    <property type="match status" value="1"/>
</dbReference>
<dbReference type="Gene3D" id="3.30.1330.20">
    <property type="entry name" value="Tubulin/FtsZ, C-terminal domain"/>
    <property type="match status" value="1"/>
</dbReference>
<feature type="region of interest" description="Disordered" evidence="6">
    <location>
        <begin position="136"/>
        <end position="181"/>
    </location>
</feature>
<dbReference type="InterPro" id="IPR032907">
    <property type="entry name" value="CetZ"/>
</dbReference>
<dbReference type="AlphaFoldDB" id="A0A6B1IEV6"/>
<dbReference type="GO" id="GO:0003924">
    <property type="term" value="F:GTPase activity"/>
    <property type="evidence" value="ECO:0007669"/>
    <property type="project" value="InterPro"/>
</dbReference>
<dbReference type="RefSeq" id="WP_159369181.1">
    <property type="nucleotide sequence ID" value="NZ_WMEO01000016.1"/>
</dbReference>
<comment type="subcellular location">
    <subcellularLocation>
        <location evidence="5">Cytoplasm</location>
    </subcellularLocation>
</comment>
<feature type="binding site" evidence="5">
    <location>
        <position position="208"/>
    </location>
    <ligand>
        <name>GTP</name>
        <dbReference type="ChEBI" id="CHEBI:37565"/>
    </ligand>
</feature>
<dbReference type="InterPro" id="IPR048737">
    <property type="entry name" value="CetZ_C"/>
</dbReference>
<dbReference type="Proteomes" id="UP000460194">
    <property type="component" value="Unassembled WGS sequence"/>
</dbReference>
<evidence type="ECO:0000256" key="4">
    <source>
        <dbReference type="ARBA" id="ARBA00023134"/>
    </source>
</evidence>
<dbReference type="GO" id="GO:0005525">
    <property type="term" value="F:GTP binding"/>
    <property type="evidence" value="ECO:0007669"/>
    <property type="project" value="UniProtKB-UniRule"/>
</dbReference>
<evidence type="ECO:0000256" key="1">
    <source>
        <dbReference type="ARBA" id="ARBA00006877"/>
    </source>
</evidence>
<keyword evidence="3 5" id="KW-0133">Cell shape</keyword>
<dbReference type="Pfam" id="PF21011">
    <property type="entry name" value="CetZ_C"/>
    <property type="match status" value="1"/>
</dbReference>
<sequence length="401" mass="40889">MRLHVIGLGGAGGRIADRLAADHGDDPFLAGVHAFDTDMDALGALDALGEERRYRFGDAAGGDGLEGDLHAGRRLGDAHASELGRAMDDQGPSIAEAFLIVVGLGGAAGAGAAPALAAELSRLYDAPVYAFGFLPTRDETEEPDDGGPRSASSGGPGGAASSAGAGGAASSGDEPAPPAAHRPLAERNAARTLDALSDECAAVFPFDNAAWLRPSETLAGARNRLNEVAAERIAALFGAGETPEGTATPQQVLDASDVARAAGDDGEIVAIGHAMQTVESPEQKSRFGLGLFGSSEPAEVDTSAAVSAIETVIRKATRGKNTVEVPEGRADRTLLVVGGPPAWLNREAIADGRRWLAEETGSDAILSGDAPVPDGDAVSAVVVRSGVDEPDRIREIRETIE</sequence>
<name>A0A6B1IEV6_9EURY</name>
<feature type="domain" description="Tubulin/FtsZ GTPase" evidence="7">
    <location>
        <begin position="4"/>
        <end position="138"/>
    </location>
</feature>
<comment type="function">
    <text evidence="5">Involved in cell shape control.</text>
</comment>
<keyword evidence="5" id="KW-0963">Cytoplasm</keyword>
<proteinExistence type="inferred from homology"/>
<dbReference type="InterPro" id="IPR037103">
    <property type="entry name" value="Tubulin/FtsZ-like_C"/>
</dbReference>
<organism evidence="9 10">
    <name type="scientific">Halorubrum distributum</name>
    <dbReference type="NCBI Taxonomy" id="29283"/>
    <lineage>
        <taxon>Archaea</taxon>
        <taxon>Methanobacteriati</taxon>
        <taxon>Methanobacteriota</taxon>
        <taxon>Stenosarchaea group</taxon>
        <taxon>Halobacteria</taxon>
        <taxon>Halobacteriales</taxon>
        <taxon>Haloferacaceae</taxon>
        <taxon>Halorubrum</taxon>
        <taxon>Halorubrum distributum group</taxon>
    </lineage>
</organism>
<reference evidence="9 10" key="1">
    <citation type="submission" date="2019-11" db="EMBL/GenBank/DDBJ databases">
        <title>Genome sequences of 17 halophilic strains isolated from different environments.</title>
        <authorList>
            <person name="Furrow R.E."/>
        </authorList>
    </citation>
    <scope>NUCLEOTIDE SEQUENCE [LARGE SCALE GENOMIC DNA]</scope>
    <source>
        <strain evidence="9 10">22517_05_Cabo</strain>
    </source>
</reference>
<dbReference type="InterPro" id="IPR003008">
    <property type="entry name" value="Tubulin_FtsZ_GTPase"/>
</dbReference>
<feature type="binding site" evidence="5">
    <location>
        <position position="226"/>
    </location>
    <ligand>
        <name>GTP</name>
        <dbReference type="ChEBI" id="CHEBI:37565"/>
    </ligand>
</feature>
<dbReference type="EMBL" id="WMEO01000016">
    <property type="protein sequence ID" value="MYL17061.1"/>
    <property type="molecule type" value="Genomic_DNA"/>
</dbReference>
<keyword evidence="9" id="KW-0132">Cell division</keyword>
<evidence type="ECO:0000256" key="3">
    <source>
        <dbReference type="ARBA" id="ARBA00022960"/>
    </source>
</evidence>